<dbReference type="SMART" id="SM00220">
    <property type="entry name" value="S_TKc"/>
    <property type="match status" value="1"/>
</dbReference>
<reference evidence="10 11" key="1">
    <citation type="journal article" date="2016" name="PLoS ONE">
        <title>Complete Genome Sequence and Comparative Genomics of a Novel Myxobacterium Myxococcus hansupus.</title>
        <authorList>
            <person name="Sharma G."/>
            <person name="Narwani T."/>
            <person name="Subramanian S."/>
        </authorList>
    </citation>
    <scope>NUCLEOTIDE SEQUENCE [LARGE SCALE GENOMIC DNA]</scope>
    <source>
        <strain evidence="11">mixupus</strain>
    </source>
</reference>
<proteinExistence type="inferred from homology"/>
<dbReference type="Proteomes" id="UP000009026">
    <property type="component" value="Chromosome"/>
</dbReference>
<dbReference type="STRING" id="1297742.A176_006612"/>
<evidence type="ECO:0000259" key="9">
    <source>
        <dbReference type="PROSITE" id="PS50011"/>
    </source>
</evidence>
<evidence type="ECO:0000256" key="6">
    <source>
        <dbReference type="ARBA" id="ARBA00022840"/>
    </source>
</evidence>
<keyword evidence="11" id="KW-1185">Reference proteome</keyword>
<dbReference type="PROSITE" id="PS50011">
    <property type="entry name" value="PROTEIN_KINASE_DOM"/>
    <property type="match status" value="1"/>
</dbReference>
<dbReference type="PROSITE" id="PS00108">
    <property type="entry name" value="PROTEIN_KINASE_ST"/>
    <property type="match status" value="1"/>
</dbReference>
<feature type="region of interest" description="Disordered" evidence="8">
    <location>
        <begin position="410"/>
        <end position="467"/>
    </location>
</feature>
<dbReference type="Gene3D" id="3.30.200.20">
    <property type="entry name" value="Phosphorylase Kinase, domain 1"/>
    <property type="match status" value="1"/>
</dbReference>
<dbReference type="InterPro" id="IPR008271">
    <property type="entry name" value="Ser/Thr_kinase_AS"/>
</dbReference>
<dbReference type="EC" id="2.7.11.1" evidence="2"/>
<name>A0A0H4X802_9BACT</name>
<sequence>MARRRGSPVRTARRWGHSAPSHSALCVLEPPSMLIGLSPAHLQPGQTVDGWHVVKPLGAGSFGAVYLVEKEGHHFAMKMAMHRASSGDAEQADARLLREMVCLSQVSGHANVVEVHAHGRWQHPTQGWLYIILDYVEGYTLGEWVEKTHPTAHEVARVFGKLSGALSHLHSRGVFHRDLKLGNILVRASDGEPFILDFSVGDYTLAPELTDTPLPPGTRRYRSPEATRFLRERGDEHDARYEFKATDDVYALGVCLYDVLTNPQPLSETPRVLVGAQWPPPAPHALNPRVPVSLSAAAMHFIERHPEKRAPSAEVMRRELDALLHEEGEVWTATLHVPTPRLPLALDVAHNDAPQDEAQTSTPKRAPGRRVAGTVAFLALVVASLAGYVALRPASKAEMPSAPITALPVGDAGLTSSSPPPTVPPPPLASSPGVALPPTVPVEKESPPVKRAPVPMSPPAESTARKPKALASRLSWPPSPWAGFIKTCAGATAAAALSLGCPGAQVRPEPGDCPSEAREVMFSRQIKGGLRLRSGDSVILTLDRRQPGMMSEPGFYEDGPVTGVVDVSDVRGLPEGTLLSGYLWTSGDVAVGRYTEAHLPGGRTVPVCIVLGSKGYMEKGPDSKPGVAHLNRSFPAYFVERWP</sequence>
<dbReference type="PANTHER" id="PTHR43671">
    <property type="entry name" value="SERINE/THREONINE-PROTEIN KINASE NEK"/>
    <property type="match status" value="1"/>
</dbReference>
<keyword evidence="6 7" id="KW-0067">ATP-binding</keyword>
<evidence type="ECO:0000256" key="8">
    <source>
        <dbReference type="SAM" id="MobiDB-lite"/>
    </source>
</evidence>
<dbReference type="eggNOG" id="COG0515">
    <property type="taxonomic scope" value="Bacteria"/>
</dbReference>
<gene>
    <name evidence="10" type="ORF">A176_006612</name>
</gene>
<evidence type="ECO:0000256" key="5">
    <source>
        <dbReference type="ARBA" id="ARBA00022777"/>
    </source>
</evidence>
<dbReference type="eggNOG" id="COG4223">
    <property type="taxonomic scope" value="Bacteria"/>
</dbReference>
<dbReference type="InterPro" id="IPR000719">
    <property type="entry name" value="Prot_kinase_dom"/>
</dbReference>
<evidence type="ECO:0000256" key="2">
    <source>
        <dbReference type="ARBA" id="ARBA00012513"/>
    </source>
</evidence>
<dbReference type="CDD" id="cd14014">
    <property type="entry name" value="STKc_PknB_like"/>
    <property type="match status" value="1"/>
</dbReference>
<dbReference type="InterPro" id="IPR011009">
    <property type="entry name" value="Kinase-like_dom_sf"/>
</dbReference>
<evidence type="ECO:0000256" key="4">
    <source>
        <dbReference type="ARBA" id="ARBA00022741"/>
    </source>
</evidence>
<dbReference type="PATRIC" id="fig|1297742.4.peg.6707"/>
<dbReference type="PANTHER" id="PTHR43671:SF13">
    <property type="entry name" value="SERINE_THREONINE-PROTEIN KINASE NEK2"/>
    <property type="match status" value="1"/>
</dbReference>
<evidence type="ECO:0000313" key="10">
    <source>
        <dbReference type="EMBL" id="AKQ69700.1"/>
    </source>
</evidence>
<dbReference type="InterPro" id="IPR050660">
    <property type="entry name" value="NEK_Ser/Thr_kinase"/>
</dbReference>
<dbReference type="Gene3D" id="1.10.510.10">
    <property type="entry name" value="Transferase(Phosphotransferase) domain 1"/>
    <property type="match status" value="1"/>
</dbReference>
<dbReference type="AlphaFoldDB" id="A0A0H4X802"/>
<feature type="binding site" evidence="7">
    <location>
        <position position="78"/>
    </location>
    <ligand>
        <name>ATP</name>
        <dbReference type="ChEBI" id="CHEBI:30616"/>
    </ligand>
</feature>
<evidence type="ECO:0000256" key="7">
    <source>
        <dbReference type="PROSITE-ProRule" id="PRU10141"/>
    </source>
</evidence>
<dbReference type="Pfam" id="PF00069">
    <property type="entry name" value="Pkinase"/>
    <property type="match status" value="1"/>
</dbReference>
<dbReference type="PROSITE" id="PS00107">
    <property type="entry name" value="PROTEIN_KINASE_ATP"/>
    <property type="match status" value="1"/>
</dbReference>
<evidence type="ECO:0000256" key="3">
    <source>
        <dbReference type="ARBA" id="ARBA00022679"/>
    </source>
</evidence>
<keyword evidence="10" id="KW-0723">Serine/threonine-protein kinase</keyword>
<keyword evidence="4 7" id="KW-0547">Nucleotide-binding</keyword>
<feature type="compositionally biased region" description="Pro residues" evidence="8">
    <location>
        <begin position="418"/>
        <end position="429"/>
    </location>
</feature>
<dbReference type="SUPFAM" id="SSF56112">
    <property type="entry name" value="Protein kinase-like (PK-like)"/>
    <property type="match status" value="1"/>
</dbReference>
<evidence type="ECO:0000256" key="1">
    <source>
        <dbReference type="ARBA" id="ARBA00010886"/>
    </source>
</evidence>
<dbReference type="InterPro" id="IPR017441">
    <property type="entry name" value="Protein_kinase_ATP_BS"/>
</dbReference>
<feature type="domain" description="Protein kinase" evidence="9">
    <location>
        <begin position="51"/>
        <end position="324"/>
    </location>
</feature>
<evidence type="ECO:0000313" key="11">
    <source>
        <dbReference type="Proteomes" id="UP000009026"/>
    </source>
</evidence>
<dbReference type="GO" id="GO:0005524">
    <property type="term" value="F:ATP binding"/>
    <property type="evidence" value="ECO:0007669"/>
    <property type="project" value="UniProtKB-UniRule"/>
</dbReference>
<dbReference type="GO" id="GO:0004674">
    <property type="term" value="F:protein serine/threonine kinase activity"/>
    <property type="evidence" value="ECO:0007669"/>
    <property type="project" value="UniProtKB-KW"/>
</dbReference>
<protein>
    <recommendedName>
        <fullName evidence="2">non-specific serine/threonine protein kinase</fullName>
        <ecNumber evidence="2">2.7.11.1</ecNumber>
    </recommendedName>
</protein>
<dbReference type="KEGG" id="mym:A176_006612"/>
<organism evidence="10 11">
    <name type="scientific">Pseudomyxococcus hansupus</name>
    <dbReference type="NCBI Taxonomy" id="1297742"/>
    <lineage>
        <taxon>Bacteria</taxon>
        <taxon>Pseudomonadati</taxon>
        <taxon>Myxococcota</taxon>
        <taxon>Myxococcia</taxon>
        <taxon>Myxococcales</taxon>
        <taxon>Cystobacterineae</taxon>
        <taxon>Myxococcaceae</taxon>
        <taxon>Pseudomyxococcus</taxon>
    </lineage>
</organism>
<comment type="similarity">
    <text evidence="1">Belongs to the protein kinase superfamily. NEK Ser/Thr protein kinase family. NIMA subfamily.</text>
</comment>
<dbReference type="EMBL" id="CP012109">
    <property type="protein sequence ID" value="AKQ69700.1"/>
    <property type="molecule type" value="Genomic_DNA"/>
</dbReference>
<accession>A0A0H4X802</accession>
<keyword evidence="5 10" id="KW-0418">Kinase</keyword>
<keyword evidence="3" id="KW-0808">Transferase</keyword>